<dbReference type="SUPFAM" id="SSF55874">
    <property type="entry name" value="ATPase domain of HSP90 chaperone/DNA topoisomerase II/histidine kinase"/>
    <property type="match status" value="1"/>
</dbReference>
<evidence type="ECO:0000256" key="3">
    <source>
        <dbReference type="ARBA" id="ARBA00022553"/>
    </source>
</evidence>
<dbReference type="PANTHER" id="PTHR24421:SF10">
    <property type="entry name" value="NITRATE_NITRITE SENSOR PROTEIN NARQ"/>
    <property type="match status" value="1"/>
</dbReference>
<dbReference type="InterPro" id="IPR011712">
    <property type="entry name" value="Sig_transdc_His_kin_sub3_dim/P"/>
</dbReference>
<dbReference type="GO" id="GO:0016020">
    <property type="term" value="C:membrane"/>
    <property type="evidence" value="ECO:0007669"/>
    <property type="project" value="InterPro"/>
</dbReference>
<evidence type="ECO:0000256" key="4">
    <source>
        <dbReference type="ARBA" id="ARBA00022679"/>
    </source>
</evidence>
<name>A0A6B8VVL3_9CORY</name>
<dbReference type="EC" id="2.7.13.3" evidence="2"/>
<dbReference type="CDD" id="cd16917">
    <property type="entry name" value="HATPase_UhpB-NarQ-NarX-like"/>
    <property type="match status" value="1"/>
</dbReference>
<keyword evidence="12" id="KW-1185">Reference proteome</keyword>
<dbReference type="EMBL" id="CP046452">
    <property type="protein sequence ID" value="QGU01340.1"/>
    <property type="molecule type" value="Genomic_DNA"/>
</dbReference>
<keyword evidence="7" id="KW-0067">ATP-binding</keyword>
<keyword evidence="4 11" id="KW-0808">Transferase</keyword>
<evidence type="ECO:0000256" key="1">
    <source>
        <dbReference type="ARBA" id="ARBA00000085"/>
    </source>
</evidence>
<dbReference type="Proteomes" id="UP000427071">
    <property type="component" value="Chromosome"/>
</dbReference>
<keyword evidence="6 11" id="KW-0418">Kinase</keyword>
<protein>
    <recommendedName>
        <fullName evidence="2">histidine kinase</fullName>
        <ecNumber evidence="2">2.7.13.3</ecNumber>
    </recommendedName>
</protein>
<accession>A0A6B8VVL3</accession>
<evidence type="ECO:0000256" key="5">
    <source>
        <dbReference type="ARBA" id="ARBA00022741"/>
    </source>
</evidence>
<evidence type="ECO:0000256" key="6">
    <source>
        <dbReference type="ARBA" id="ARBA00022777"/>
    </source>
</evidence>
<evidence type="ECO:0000259" key="10">
    <source>
        <dbReference type="SMART" id="SM00387"/>
    </source>
</evidence>
<dbReference type="AlphaFoldDB" id="A0A6B8VVL3"/>
<keyword evidence="9" id="KW-1133">Transmembrane helix</keyword>
<evidence type="ECO:0000256" key="7">
    <source>
        <dbReference type="ARBA" id="ARBA00022840"/>
    </source>
</evidence>
<dbReference type="InterPro" id="IPR003594">
    <property type="entry name" value="HATPase_dom"/>
</dbReference>
<evidence type="ECO:0000256" key="8">
    <source>
        <dbReference type="ARBA" id="ARBA00023012"/>
    </source>
</evidence>
<dbReference type="Gene3D" id="1.20.5.1930">
    <property type="match status" value="1"/>
</dbReference>
<dbReference type="PANTHER" id="PTHR24421">
    <property type="entry name" value="NITRATE/NITRITE SENSOR PROTEIN NARX-RELATED"/>
    <property type="match status" value="1"/>
</dbReference>
<keyword evidence="8" id="KW-0902">Two-component regulatory system</keyword>
<feature type="transmembrane region" description="Helical" evidence="9">
    <location>
        <begin position="100"/>
        <end position="123"/>
    </location>
</feature>
<dbReference type="Pfam" id="PF02518">
    <property type="entry name" value="HATPase_c"/>
    <property type="match status" value="1"/>
</dbReference>
<feature type="domain" description="Histidine kinase/HSP90-like ATPase" evidence="10">
    <location>
        <begin position="316"/>
        <end position="406"/>
    </location>
</feature>
<dbReference type="GO" id="GO:0046983">
    <property type="term" value="F:protein dimerization activity"/>
    <property type="evidence" value="ECO:0007669"/>
    <property type="project" value="InterPro"/>
</dbReference>
<dbReference type="InterPro" id="IPR050482">
    <property type="entry name" value="Sensor_HK_TwoCompSys"/>
</dbReference>
<keyword evidence="3" id="KW-0597">Phosphoprotein</keyword>
<keyword evidence="5" id="KW-0547">Nucleotide-binding</keyword>
<evidence type="ECO:0000313" key="12">
    <source>
        <dbReference type="Proteomes" id="UP000427071"/>
    </source>
</evidence>
<gene>
    <name evidence="11" type="primary">desK1</name>
    <name evidence="11" type="ORF">CKALI_02215</name>
</gene>
<evidence type="ECO:0000313" key="11">
    <source>
        <dbReference type="EMBL" id="QGU01340.1"/>
    </source>
</evidence>
<feature type="transmembrane region" description="Helical" evidence="9">
    <location>
        <begin position="20"/>
        <end position="52"/>
    </location>
</feature>
<reference evidence="12" key="1">
    <citation type="submission" date="2019-11" db="EMBL/GenBank/DDBJ databases">
        <title>Complete genome sequence of Corynebacterium kalinowskii 1959, a novel Corynebacterium species isolated from soil of a small paddock in Vilsendorf, Germany.</title>
        <authorList>
            <person name="Schaffert L."/>
            <person name="Ruwe M."/>
            <person name="Milse J."/>
            <person name="Hanuschka K."/>
            <person name="Ortseifen V."/>
            <person name="Droste J."/>
            <person name="Brandt D."/>
            <person name="Schlueter L."/>
            <person name="Kutter Y."/>
            <person name="Vinke S."/>
            <person name="Viehoefer P."/>
            <person name="Jacob L."/>
            <person name="Luebke N.-C."/>
            <person name="Schulte-Berndt E."/>
            <person name="Hain C."/>
            <person name="Linder M."/>
            <person name="Schmidt P."/>
            <person name="Wollenschlaeger L."/>
            <person name="Luttermann T."/>
            <person name="Thieme E."/>
            <person name="Hassa J."/>
            <person name="Haak M."/>
            <person name="Wittchen M."/>
            <person name="Mentz A."/>
            <person name="Persicke M."/>
            <person name="Busche T."/>
            <person name="Ruckert C."/>
        </authorList>
    </citation>
    <scope>NUCLEOTIDE SEQUENCE [LARGE SCALE GENOMIC DNA]</scope>
    <source>
        <strain evidence="12">1959</strain>
    </source>
</reference>
<dbReference type="Pfam" id="PF13796">
    <property type="entry name" value="Sensor"/>
    <property type="match status" value="1"/>
</dbReference>
<evidence type="ECO:0000256" key="2">
    <source>
        <dbReference type="ARBA" id="ARBA00012438"/>
    </source>
</evidence>
<dbReference type="InterPro" id="IPR025828">
    <property type="entry name" value="Put_sensor_dom"/>
</dbReference>
<dbReference type="GO" id="GO:0005524">
    <property type="term" value="F:ATP binding"/>
    <property type="evidence" value="ECO:0007669"/>
    <property type="project" value="UniProtKB-KW"/>
</dbReference>
<proteinExistence type="predicted"/>
<evidence type="ECO:0000256" key="9">
    <source>
        <dbReference type="SAM" id="Phobius"/>
    </source>
</evidence>
<keyword evidence="9" id="KW-0812">Transmembrane</keyword>
<dbReference type="SMART" id="SM00387">
    <property type="entry name" value="HATPase_c"/>
    <property type="match status" value="1"/>
</dbReference>
<dbReference type="KEGG" id="ckw:CKALI_02215"/>
<dbReference type="Pfam" id="PF07730">
    <property type="entry name" value="HisKA_3"/>
    <property type="match status" value="1"/>
</dbReference>
<dbReference type="GO" id="GO:0000155">
    <property type="term" value="F:phosphorelay sensor kinase activity"/>
    <property type="evidence" value="ECO:0007669"/>
    <property type="project" value="InterPro"/>
</dbReference>
<keyword evidence="9" id="KW-0472">Membrane</keyword>
<dbReference type="InterPro" id="IPR036890">
    <property type="entry name" value="HATPase_C_sf"/>
</dbReference>
<sequence>MRRGSALTVQHFVRAFESLAGGLIVSFMSIGVVLLLLLAHALIPIGVGLLLIRPATSLVKGLAAQALPAPLLPKREIPRGALACLELLWRDPQTRKEVHWALWQATVGLPIGVLALLLPVLALRDVSFPLWWWAVPTDYAYSSIGMRADSWLRALAVGLLGLGWGAIAMAIIPSLNRFHQVIAERILWPQDPSQLIRRITVLQQTRSGAWQAHNDELRRIERALHDGAQSRLVASTIKIGSARRLLHKNPARAEGALDEAQTAVEAALNELRAVVRSIHPPALDSHDLAGAVHSLAAGCAVPCTVQIAGTAQLSPAVEDTAYHVIAEAVTNISKHSGATAAQVRMQFGQDSLRIDIEDDGVGGANHTLGSGLMGIQRRVSAQDGHITVTSPVGGPTRIHVELPCESS</sequence>
<dbReference type="Gene3D" id="3.30.565.10">
    <property type="entry name" value="Histidine kinase-like ATPase, C-terminal domain"/>
    <property type="match status" value="1"/>
</dbReference>
<comment type="catalytic activity">
    <reaction evidence="1">
        <text>ATP + protein L-histidine = ADP + protein N-phospho-L-histidine.</text>
        <dbReference type="EC" id="2.7.13.3"/>
    </reaction>
</comment>
<organism evidence="11 12">
    <name type="scientific">Corynebacterium kalinowskii</name>
    <dbReference type="NCBI Taxonomy" id="2675216"/>
    <lineage>
        <taxon>Bacteria</taxon>
        <taxon>Bacillati</taxon>
        <taxon>Actinomycetota</taxon>
        <taxon>Actinomycetes</taxon>
        <taxon>Mycobacteriales</taxon>
        <taxon>Corynebacteriaceae</taxon>
        <taxon>Corynebacterium</taxon>
    </lineage>
</organism>
<feature type="transmembrane region" description="Helical" evidence="9">
    <location>
        <begin position="151"/>
        <end position="172"/>
    </location>
</feature>